<dbReference type="Pfam" id="PF14616">
    <property type="entry name" value="Rua1_C"/>
    <property type="match status" value="1"/>
</dbReference>
<dbReference type="AlphaFoldDB" id="A0A8E2AQH5"/>
<evidence type="ECO:0000313" key="4">
    <source>
        <dbReference type="Proteomes" id="UP000250043"/>
    </source>
</evidence>
<feature type="compositionally biased region" description="Basic and acidic residues" evidence="1">
    <location>
        <begin position="305"/>
        <end position="324"/>
    </location>
</feature>
<feature type="region of interest" description="Disordered" evidence="1">
    <location>
        <begin position="190"/>
        <end position="222"/>
    </location>
</feature>
<feature type="compositionally biased region" description="Low complexity" evidence="1">
    <location>
        <begin position="190"/>
        <end position="203"/>
    </location>
</feature>
<evidence type="ECO:0000259" key="2">
    <source>
        <dbReference type="Pfam" id="PF14616"/>
    </source>
</evidence>
<feature type="domain" description="Transcription regulator Rua1 C-terminal" evidence="2">
    <location>
        <begin position="394"/>
        <end position="516"/>
    </location>
</feature>
<feature type="compositionally biased region" description="Polar residues" evidence="1">
    <location>
        <begin position="326"/>
        <end position="338"/>
    </location>
</feature>
<dbReference type="PANTHER" id="PTHR28125:SF2">
    <property type="entry name" value="MEIOTIC EXPRESSION UP-REGULATED PROTEIN 26"/>
    <property type="match status" value="1"/>
</dbReference>
<dbReference type="OrthoDB" id="5595379at2759"/>
<accession>A0A8E2AQH5</accession>
<reference evidence="3 4" key="1">
    <citation type="submission" date="2016-07" db="EMBL/GenBank/DDBJ databases">
        <title>Draft genome of the white-rot fungus Obba rivulosa 3A-2.</title>
        <authorList>
            <consortium name="DOE Joint Genome Institute"/>
            <person name="Miettinen O."/>
            <person name="Riley R."/>
            <person name="Acob R."/>
            <person name="Barry K."/>
            <person name="Cullen D."/>
            <person name="De Vries R."/>
            <person name="Hainaut M."/>
            <person name="Hatakka A."/>
            <person name="Henrissat B."/>
            <person name="Hilden K."/>
            <person name="Kuo R."/>
            <person name="Labutti K."/>
            <person name="Lipzen A."/>
            <person name="Makela M.R."/>
            <person name="Sandor L."/>
            <person name="Spatafora J.W."/>
            <person name="Grigoriev I.V."/>
            <person name="Hibbett D.S."/>
        </authorList>
    </citation>
    <scope>NUCLEOTIDE SEQUENCE [LARGE SCALE GENOMIC DNA]</scope>
    <source>
        <strain evidence="3 4">3A-2</strain>
    </source>
</reference>
<proteinExistence type="predicted"/>
<sequence>MDPCYSYSPADGVGCCYAQATLYDSAYEIKRSKSPWTSLETRSPWLYKESALRNTDTDVSLSISSNSSPNTASPKLILSSPASNALTLSPFRSPPNRNTKTITMLSPSTPLQNLFASSPGGFWQPSDCSVSPILHTSSPDNSQSIISMKDSCEGKIQSLVDYHNAQEASGSPEAFESFTLQLSPSSLSSLSSVSSSPASIYSPTKPRVTSSSMSKRSGPLPPCFSVTTVGQLARPGSSPHLTTSLSNAGYTSAAKYSNQMGNSRYLTRSQRPLQSATLPAPTPLIAPRPTHTLGAVPKSRVGRKRAAEEHEPSARDSKRAHIEQSPDPSEGTSQNDTGRTPVPNRTFPLRIPIHPEFPLFYRRFAASSITEEEQHPILAGQKISDASYNTPRDPFDLYTPRFVKGVGATKVGLCPVCCESVARGGESKRLWLSMKFSALNYHMQYAHGISAMTGRPLSPPVAFKTVRRERVGKHEKTQVMQGKCHKCAKWVPVEGIKDVPSKVPEIHWWKHAAICHQGSVIEGECDTYIEDEIYQALCSATAGSCPNGSD</sequence>
<keyword evidence="4" id="KW-1185">Reference proteome</keyword>
<dbReference type="Proteomes" id="UP000250043">
    <property type="component" value="Unassembled WGS sequence"/>
</dbReference>
<dbReference type="PANTHER" id="PTHR28125">
    <property type="entry name" value="MEIOTIC EXPRESSION UP-REGULATED PROTEIN 26"/>
    <property type="match status" value="1"/>
</dbReference>
<gene>
    <name evidence="3" type="ORF">OBBRIDRAFT_358373</name>
</gene>
<dbReference type="InterPro" id="IPR028012">
    <property type="entry name" value="Rua1_C"/>
</dbReference>
<evidence type="ECO:0000313" key="3">
    <source>
        <dbReference type="EMBL" id="OCH84862.1"/>
    </source>
</evidence>
<protein>
    <recommendedName>
        <fullName evidence="2">Transcription regulator Rua1 C-terminal domain-containing protein</fullName>
    </recommendedName>
</protein>
<dbReference type="EMBL" id="KV722628">
    <property type="protein sequence ID" value="OCH84862.1"/>
    <property type="molecule type" value="Genomic_DNA"/>
</dbReference>
<organism evidence="3 4">
    <name type="scientific">Obba rivulosa</name>
    <dbReference type="NCBI Taxonomy" id="1052685"/>
    <lineage>
        <taxon>Eukaryota</taxon>
        <taxon>Fungi</taxon>
        <taxon>Dikarya</taxon>
        <taxon>Basidiomycota</taxon>
        <taxon>Agaricomycotina</taxon>
        <taxon>Agaricomycetes</taxon>
        <taxon>Polyporales</taxon>
        <taxon>Gelatoporiaceae</taxon>
        <taxon>Obba</taxon>
    </lineage>
</organism>
<feature type="region of interest" description="Disordered" evidence="1">
    <location>
        <begin position="276"/>
        <end position="348"/>
    </location>
</feature>
<evidence type="ECO:0000256" key="1">
    <source>
        <dbReference type="SAM" id="MobiDB-lite"/>
    </source>
</evidence>
<name>A0A8E2AQH5_9APHY</name>